<dbReference type="EC" id="2.7.13.3" evidence="2"/>
<organism evidence="13 14">
    <name type="scientific">Williamwhitmania taraxaci</name>
    <dbReference type="NCBI Taxonomy" id="1640674"/>
    <lineage>
        <taxon>Bacteria</taxon>
        <taxon>Pseudomonadati</taxon>
        <taxon>Bacteroidota</taxon>
        <taxon>Bacteroidia</taxon>
        <taxon>Bacteroidales</taxon>
        <taxon>Williamwhitmaniaceae</taxon>
        <taxon>Williamwhitmania</taxon>
    </lineage>
</organism>
<keyword evidence="9" id="KW-0802">TPR repeat</keyword>
<evidence type="ECO:0000256" key="6">
    <source>
        <dbReference type="ARBA" id="ARBA00022777"/>
    </source>
</evidence>
<dbReference type="InterPro" id="IPR004358">
    <property type="entry name" value="Sig_transdc_His_kin-like_C"/>
</dbReference>
<dbReference type="SUPFAM" id="SSF48452">
    <property type="entry name" value="TPR-like"/>
    <property type="match status" value="2"/>
</dbReference>
<dbReference type="RefSeq" id="WP_092439493.1">
    <property type="nucleotide sequence ID" value="NZ_FMYP01000050.1"/>
</dbReference>
<dbReference type="PANTHER" id="PTHR42878:SF7">
    <property type="entry name" value="SENSOR HISTIDINE KINASE GLRK"/>
    <property type="match status" value="1"/>
</dbReference>
<dbReference type="SUPFAM" id="SSF55874">
    <property type="entry name" value="ATPase domain of HSP90 chaperone/DNA topoisomerase II/histidine kinase"/>
    <property type="match status" value="1"/>
</dbReference>
<keyword evidence="3" id="KW-0597">Phosphoprotein</keyword>
<evidence type="ECO:0000313" key="14">
    <source>
        <dbReference type="Proteomes" id="UP000199452"/>
    </source>
</evidence>
<keyword evidence="11" id="KW-1133">Transmembrane helix</keyword>
<evidence type="ECO:0000313" key="13">
    <source>
        <dbReference type="EMBL" id="SDC77273.1"/>
    </source>
</evidence>
<dbReference type="Gene3D" id="3.30.565.10">
    <property type="entry name" value="Histidine kinase-like ATPase, C-terminal domain"/>
    <property type="match status" value="1"/>
</dbReference>
<dbReference type="GO" id="GO:0000156">
    <property type="term" value="F:phosphorelay response regulator activity"/>
    <property type="evidence" value="ECO:0007669"/>
    <property type="project" value="TreeGrafter"/>
</dbReference>
<dbReference type="GO" id="GO:0030295">
    <property type="term" value="F:protein kinase activator activity"/>
    <property type="evidence" value="ECO:0007669"/>
    <property type="project" value="TreeGrafter"/>
</dbReference>
<dbReference type="InterPro" id="IPR036890">
    <property type="entry name" value="HATPase_C_sf"/>
</dbReference>
<keyword evidence="4" id="KW-0808">Transferase</keyword>
<dbReference type="GO" id="GO:0000155">
    <property type="term" value="F:phosphorelay sensor kinase activity"/>
    <property type="evidence" value="ECO:0007669"/>
    <property type="project" value="InterPro"/>
</dbReference>
<dbReference type="Gene3D" id="1.25.40.10">
    <property type="entry name" value="Tetratricopeptide repeat domain"/>
    <property type="match status" value="2"/>
</dbReference>
<evidence type="ECO:0000256" key="8">
    <source>
        <dbReference type="ARBA" id="ARBA00023012"/>
    </source>
</evidence>
<evidence type="ECO:0000256" key="7">
    <source>
        <dbReference type="ARBA" id="ARBA00022840"/>
    </source>
</evidence>
<keyword evidence="6 13" id="KW-0418">Kinase</keyword>
<dbReference type="PRINTS" id="PR00344">
    <property type="entry name" value="BCTRLSENSOR"/>
</dbReference>
<keyword evidence="11" id="KW-0472">Membrane</keyword>
<evidence type="ECO:0000256" key="11">
    <source>
        <dbReference type="SAM" id="Phobius"/>
    </source>
</evidence>
<accession>A0A1G6PAV5</accession>
<dbReference type="InterPro" id="IPR019734">
    <property type="entry name" value="TPR_rpt"/>
</dbReference>
<dbReference type="SMART" id="SM00387">
    <property type="entry name" value="HATPase_c"/>
    <property type="match status" value="1"/>
</dbReference>
<keyword evidence="10" id="KW-0175">Coiled coil</keyword>
<feature type="repeat" description="TPR" evidence="9">
    <location>
        <begin position="198"/>
        <end position="231"/>
    </location>
</feature>
<name>A0A1G6PAV5_9BACT</name>
<dbReference type="PROSITE" id="PS50005">
    <property type="entry name" value="TPR"/>
    <property type="match status" value="2"/>
</dbReference>
<proteinExistence type="predicted"/>
<dbReference type="InterPro" id="IPR003594">
    <property type="entry name" value="HATPase_dom"/>
</dbReference>
<feature type="coiled-coil region" evidence="10">
    <location>
        <begin position="465"/>
        <end position="509"/>
    </location>
</feature>
<dbReference type="AlphaFoldDB" id="A0A1G6PAV5"/>
<reference evidence="13 14" key="1">
    <citation type="submission" date="2016-09" db="EMBL/GenBank/DDBJ databases">
        <authorList>
            <person name="Capua I."/>
            <person name="De Benedictis P."/>
            <person name="Joannis T."/>
            <person name="Lombin L.H."/>
            <person name="Cattoli G."/>
        </authorList>
    </citation>
    <scope>NUCLEOTIDE SEQUENCE [LARGE SCALE GENOMIC DNA]</scope>
    <source>
        <strain evidence="13 14">A7P-90m</strain>
    </source>
</reference>
<dbReference type="InterPro" id="IPR011990">
    <property type="entry name" value="TPR-like_helical_dom_sf"/>
</dbReference>
<dbReference type="SUPFAM" id="SSF47384">
    <property type="entry name" value="Homodimeric domain of signal transducing histidine kinase"/>
    <property type="match status" value="1"/>
</dbReference>
<comment type="catalytic activity">
    <reaction evidence="1">
        <text>ATP + protein L-histidine = ADP + protein N-phospho-L-histidine.</text>
        <dbReference type="EC" id="2.7.13.3"/>
    </reaction>
</comment>
<keyword evidence="5" id="KW-0547">Nucleotide-binding</keyword>
<dbReference type="GO" id="GO:0007234">
    <property type="term" value="P:osmosensory signaling via phosphorelay pathway"/>
    <property type="evidence" value="ECO:0007669"/>
    <property type="project" value="TreeGrafter"/>
</dbReference>
<dbReference type="SMART" id="SM00028">
    <property type="entry name" value="TPR"/>
    <property type="match status" value="7"/>
</dbReference>
<evidence type="ECO:0000256" key="1">
    <source>
        <dbReference type="ARBA" id="ARBA00000085"/>
    </source>
</evidence>
<dbReference type="EMBL" id="FMYP01000050">
    <property type="protein sequence ID" value="SDC77273.1"/>
    <property type="molecule type" value="Genomic_DNA"/>
</dbReference>
<dbReference type="PANTHER" id="PTHR42878">
    <property type="entry name" value="TWO-COMPONENT HISTIDINE KINASE"/>
    <property type="match status" value="1"/>
</dbReference>
<dbReference type="Pfam" id="PF13424">
    <property type="entry name" value="TPR_12"/>
    <property type="match status" value="2"/>
</dbReference>
<feature type="transmembrane region" description="Helical" evidence="11">
    <location>
        <begin position="440"/>
        <end position="459"/>
    </location>
</feature>
<gene>
    <name evidence="13" type="ORF">SAMN05216323_10507</name>
</gene>
<keyword evidence="7" id="KW-0067">ATP-binding</keyword>
<dbReference type="InterPro" id="IPR003661">
    <property type="entry name" value="HisK_dim/P_dom"/>
</dbReference>
<dbReference type="Pfam" id="PF02518">
    <property type="entry name" value="HATPase_c"/>
    <property type="match status" value="1"/>
</dbReference>
<dbReference type="CDD" id="cd00082">
    <property type="entry name" value="HisKA"/>
    <property type="match status" value="1"/>
</dbReference>
<feature type="domain" description="Histidine kinase" evidence="12">
    <location>
        <begin position="516"/>
        <end position="733"/>
    </location>
</feature>
<dbReference type="STRING" id="1640674.SAMN05216323_10507"/>
<sequence length="737" mass="83036">MRLLLLILSLLSVTVLVHSQSRKDSLLHTLTGASGLEKAVIYNRLSDEVLFTSPRESFNYASKALVISKRRKDLEQTATAYLNIGTSLRYLGENQAALDSLYKSIAIINNLKNQKLVAKILNVIGVVHYQLGHDSMSMEAYNKSLKIRQSINDMEGIADILNNVGNLYNGLGNYDKALDYFFKCLKYDQVLKNTKGLSSTYNNIGMVYYNMKEYEKSIVYYHKAESLAVGLNERSKVASILNNIGATYLAQEKYDEAIRYTLLSNKYYQETGQILQTQRNYTNLGLIYEYKGLLDSSLHYQTIALTLANRLSNPSLIAGSHINLSRTYQKEGKLNKALSELKMANKFVGNSENLNINSKLLLGFSNIYSSMGNYHKAFEYLAQHLSIRDSLYNLEKVQKVAQVEAQFETEKQAQRIVTLQMDQRLQEINMEKSKATVRRLFTVVGVITLLVSLVVWLYVGKYRTSQKLAQKNEQINEQNELLSEVNNELQQINNQLAQSQEKLREANQTKDMLFGVIAHDMKSPLDHLRTLVYLLRNAKDSGDSVMLESNLTTLDNSLGSVNELLNTLLNWAQVQRDQIHYQESLFNLAEIFHDNLALFQHLIGEKKLVVKQNFSSQIDVRSDRNMVDFIVRNLLSNAIKFSPESSIISIEGELTDSGFSVSVSDHGSGMDSSMAEKLFTPEQVRRRGTYNEKGAGLALQISQEFARQMGGGIQVITADGAGATFILSITNCPGFNG</sequence>
<dbReference type="OrthoDB" id="9781208at2"/>
<dbReference type="Proteomes" id="UP000199452">
    <property type="component" value="Unassembled WGS sequence"/>
</dbReference>
<keyword evidence="8" id="KW-0902">Two-component regulatory system</keyword>
<dbReference type="InterPro" id="IPR005467">
    <property type="entry name" value="His_kinase_dom"/>
</dbReference>
<evidence type="ECO:0000256" key="2">
    <source>
        <dbReference type="ARBA" id="ARBA00012438"/>
    </source>
</evidence>
<evidence type="ECO:0000259" key="12">
    <source>
        <dbReference type="PROSITE" id="PS50109"/>
    </source>
</evidence>
<dbReference type="Pfam" id="PF00515">
    <property type="entry name" value="TPR_1"/>
    <property type="match status" value="1"/>
</dbReference>
<dbReference type="InterPro" id="IPR036097">
    <property type="entry name" value="HisK_dim/P_sf"/>
</dbReference>
<evidence type="ECO:0000256" key="10">
    <source>
        <dbReference type="SAM" id="Coils"/>
    </source>
</evidence>
<dbReference type="Gene3D" id="1.10.287.130">
    <property type="match status" value="1"/>
</dbReference>
<keyword evidence="14" id="KW-1185">Reference proteome</keyword>
<feature type="repeat" description="TPR" evidence="9">
    <location>
        <begin position="158"/>
        <end position="191"/>
    </location>
</feature>
<evidence type="ECO:0000256" key="3">
    <source>
        <dbReference type="ARBA" id="ARBA00022553"/>
    </source>
</evidence>
<evidence type="ECO:0000256" key="9">
    <source>
        <dbReference type="PROSITE-ProRule" id="PRU00339"/>
    </source>
</evidence>
<dbReference type="InterPro" id="IPR050351">
    <property type="entry name" value="BphY/WalK/GraS-like"/>
</dbReference>
<dbReference type="PROSITE" id="PS50109">
    <property type="entry name" value="HIS_KIN"/>
    <property type="match status" value="1"/>
</dbReference>
<evidence type="ECO:0000256" key="4">
    <source>
        <dbReference type="ARBA" id="ARBA00022679"/>
    </source>
</evidence>
<keyword evidence="11" id="KW-0812">Transmembrane</keyword>
<protein>
    <recommendedName>
        <fullName evidence="2">histidine kinase</fullName>
        <ecNumber evidence="2">2.7.13.3</ecNumber>
    </recommendedName>
</protein>
<dbReference type="GO" id="GO:0005524">
    <property type="term" value="F:ATP binding"/>
    <property type="evidence" value="ECO:0007669"/>
    <property type="project" value="UniProtKB-KW"/>
</dbReference>
<evidence type="ECO:0000256" key="5">
    <source>
        <dbReference type="ARBA" id="ARBA00022741"/>
    </source>
</evidence>